<sequence length="565" mass="59185">MTALLVLATTANATAVAKEGQSLFRKAAPVADLQADAPLRFLPNVDDDSGRCAGPLAQLVKTGFAPDEPAKCHDAADTVVNGPEDAADLTPLRVAAWPQAPDDATATVTVAGNARLMRDGAQFAGTLTAAELRAGVELGIEGLDVARAPGTGGAAFTLTVASGGETATNTLTGEVAPVLFPDARQAPQTLYARRAPTEKEVRARIDEAKSVWARIRREMKTKPAEVLKGLPSLKRYRQDPEGLKRFAEQEIEAAGDGERAWQRFARAYKKTLQKAAPVRDFEGAVFAQDAFETGIAATPRGSIRVSVLAPGVQSPRLTGRLAAGAAWPYQELRGRDKGVVAGDYDATGDLEPTPPAPGAPLGKLLVGSDPGDAWSKFLAAQGQQPVVEIDTSALAVGHVDEIVAVIPTTTGKGWVLAVADPGGALKLVPKGERLERGVARGSRTMAPGLDALAARLKTELDADVVRFPVLFGPGDGGLYAATGNPVNGVAVGNRTFLAADPHGPERGGKDVFKAAIAHALKGRGVNLRWVDTLPFPHVRLGETHCYTNAVRDPGALRRWWEAAGA</sequence>
<name>A0ABT4RRR2_9ACTN</name>
<dbReference type="PANTHER" id="PTHR10837:SF8">
    <property type="entry name" value="PROTEIN-ARGININE DEIMINASE"/>
    <property type="match status" value="1"/>
</dbReference>
<dbReference type="Proteomes" id="UP001147700">
    <property type="component" value="Unassembled WGS sequence"/>
</dbReference>
<evidence type="ECO:0000313" key="3">
    <source>
        <dbReference type="Proteomes" id="UP001147700"/>
    </source>
</evidence>
<dbReference type="Pfam" id="PF03068">
    <property type="entry name" value="PAD"/>
    <property type="match status" value="2"/>
</dbReference>
<dbReference type="Gene3D" id="3.75.10.10">
    <property type="entry name" value="L-arginine/glycine Amidinotransferase, Chain A"/>
    <property type="match status" value="2"/>
</dbReference>
<feature type="domain" description="Protein-arginine deiminase C-terminal" evidence="1">
    <location>
        <begin position="278"/>
        <end position="433"/>
    </location>
</feature>
<dbReference type="SUPFAM" id="SSF55909">
    <property type="entry name" value="Pentein"/>
    <property type="match status" value="1"/>
</dbReference>
<dbReference type="EMBL" id="JAPCID010000053">
    <property type="protein sequence ID" value="MDA0141274.1"/>
    <property type="molecule type" value="Genomic_DNA"/>
</dbReference>
<gene>
    <name evidence="2" type="ORF">OJ962_27500</name>
</gene>
<dbReference type="InterPro" id="IPR013530">
    <property type="entry name" value="PAD_C"/>
</dbReference>
<feature type="domain" description="Protein-arginine deiminase C-terminal" evidence="1">
    <location>
        <begin position="461"/>
        <end position="561"/>
    </location>
</feature>
<organism evidence="2 3">
    <name type="scientific">Solirubrobacter deserti</name>
    <dbReference type="NCBI Taxonomy" id="2282478"/>
    <lineage>
        <taxon>Bacteria</taxon>
        <taxon>Bacillati</taxon>
        <taxon>Actinomycetota</taxon>
        <taxon>Thermoleophilia</taxon>
        <taxon>Solirubrobacterales</taxon>
        <taxon>Solirubrobacteraceae</taxon>
        <taxon>Solirubrobacter</taxon>
    </lineage>
</organism>
<reference evidence="2" key="1">
    <citation type="submission" date="2022-10" db="EMBL/GenBank/DDBJ databases">
        <title>The WGS of Solirubrobacter sp. CPCC 204708.</title>
        <authorList>
            <person name="Jiang Z."/>
        </authorList>
    </citation>
    <scope>NUCLEOTIDE SEQUENCE</scope>
    <source>
        <strain evidence="2">CPCC 204708</strain>
    </source>
</reference>
<evidence type="ECO:0000313" key="2">
    <source>
        <dbReference type="EMBL" id="MDA0141274.1"/>
    </source>
</evidence>
<comment type="caution">
    <text evidence="2">The sequence shown here is derived from an EMBL/GenBank/DDBJ whole genome shotgun (WGS) entry which is preliminary data.</text>
</comment>
<protein>
    <submittedName>
        <fullName evidence="2">Protein-arginine deiminase domain-containing protein</fullName>
    </submittedName>
</protein>
<dbReference type="PANTHER" id="PTHR10837">
    <property type="entry name" value="PEPTIDYLARGININE DEIMINASE"/>
    <property type="match status" value="1"/>
</dbReference>
<keyword evidence="3" id="KW-1185">Reference proteome</keyword>
<proteinExistence type="predicted"/>
<accession>A0ABT4RRR2</accession>
<dbReference type="InterPro" id="IPR004303">
    <property type="entry name" value="PAD"/>
</dbReference>
<evidence type="ECO:0000259" key="1">
    <source>
        <dbReference type="Pfam" id="PF03068"/>
    </source>
</evidence>
<dbReference type="RefSeq" id="WP_202955162.1">
    <property type="nucleotide sequence ID" value="NZ_JAPCID010000053.1"/>
</dbReference>